<dbReference type="Proteomes" id="UP001152320">
    <property type="component" value="Chromosome 4"/>
</dbReference>
<comment type="caution">
    <text evidence="1">The sequence shown here is derived from an EMBL/GenBank/DDBJ whole genome shotgun (WGS) entry which is preliminary data.</text>
</comment>
<name>A0A9Q1HCA9_HOLLE</name>
<organism evidence="1 2">
    <name type="scientific">Holothuria leucospilota</name>
    <name type="common">Black long sea cucumber</name>
    <name type="synonym">Mertensiothuria leucospilota</name>
    <dbReference type="NCBI Taxonomy" id="206669"/>
    <lineage>
        <taxon>Eukaryota</taxon>
        <taxon>Metazoa</taxon>
        <taxon>Echinodermata</taxon>
        <taxon>Eleutherozoa</taxon>
        <taxon>Echinozoa</taxon>
        <taxon>Holothuroidea</taxon>
        <taxon>Aspidochirotacea</taxon>
        <taxon>Aspidochirotida</taxon>
        <taxon>Holothuriidae</taxon>
        <taxon>Holothuria</taxon>
    </lineage>
</organism>
<gene>
    <name evidence="1" type="ORF">HOLleu_11431</name>
</gene>
<keyword evidence="2" id="KW-1185">Reference proteome</keyword>
<proteinExistence type="predicted"/>
<reference evidence="1" key="1">
    <citation type="submission" date="2021-10" db="EMBL/GenBank/DDBJ databases">
        <title>Tropical sea cucumber genome reveals ecological adaptation and Cuvierian tubules defense mechanism.</title>
        <authorList>
            <person name="Chen T."/>
        </authorList>
    </citation>
    <scope>NUCLEOTIDE SEQUENCE</scope>
    <source>
        <strain evidence="1">Nanhai2018</strain>
        <tissue evidence="1">Muscle</tissue>
    </source>
</reference>
<dbReference type="EMBL" id="JAIZAY010000004">
    <property type="protein sequence ID" value="KAJ8044067.1"/>
    <property type="molecule type" value="Genomic_DNA"/>
</dbReference>
<sequence length="178" mass="18761">MRTKLCITPGLAVLEDENTVPVFIVLLVIVEFPSALAEGLICRPPAVEPSCNVTRDVVKVLSVDKFASATVNCVAPGELAGGLVAVDKTTLETEECIPLEVVGVLPELLAGGLAGWSDFGCVVGVALRLDLLGLSEEDFFGLSDLALEDLDDLEELWLPRFLLPAVGAGTDSEPKAMI</sequence>
<evidence type="ECO:0000313" key="1">
    <source>
        <dbReference type="EMBL" id="KAJ8044067.1"/>
    </source>
</evidence>
<evidence type="ECO:0000313" key="2">
    <source>
        <dbReference type="Proteomes" id="UP001152320"/>
    </source>
</evidence>
<protein>
    <submittedName>
        <fullName evidence="1">Uncharacterized protein</fullName>
    </submittedName>
</protein>
<accession>A0A9Q1HCA9</accession>
<dbReference type="AlphaFoldDB" id="A0A9Q1HCA9"/>